<evidence type="ECO:0000313" key="3">
    <source>
        <dbReference type="Proteomes" id="UP000321306"/>
    </source>
</evidence>
<evidence type="ECO:0008006" key="4">
    <source>
        <dbReference type="Google" id="ProtNLM"/>
    </source>
</evidence>
<gene>
    <name evidence="2" type="ORF">DC3_33240</name>
</gene>
<evidence type="ECO:0000313" key="2">
    <source>
        <dbReference type="EMBL" id="GEM47689.1"/>
    </source>
</evidence>
<dbReference type="RefSeq" id="WP_146886150.1">
    <property type="nucleotide sequence ID" value="NZ_BJXB01000015.1"/>
</dbReference>
<dbReference type="OrthoDB" id="8830878at2"/>
<proteinExistence type="predicted"/>
<dbReference type="EMBL" id="BJXB01000015">
    <property type="protein sequence ID" value="GEM47689.1"/>
    <property type="molecule type" value="Genomic_DNA"/>
</dbReference>
<accession>A0A511N481</accession>
<name>A0A511N481_DEIC1</name>
<dbReference type="Proteomes" id="UP000321306">
    <property type="component" value="Unassembled WGS sequence"/>
</dbReference>
<feature type="chain" id="PRO_5021733343" description="Cytochrome c domain-containing protein" evidence="1">
    <location>
        <begin position="25"/>
        <end position="479"/>
    </location>
</feature>
<sequence length="479" mass="53548">MKQLRPALWGGVALCAITLSLIHAQGQKQPTPVNKGNTLPSSVEAVIKEFNHQSGHGLDFPDFGFMLPATEYHGRVFQLSQDYPSKLPKMDAGVQKILKIDFRKDWKKYALAVRDYVLQGNIEQPGYDNDFFLEDNKVRKWFHVPWQHWGPQGREGFHGLTQEGPINPQMLAQAQTTPSHAYAVGFYNDLGGYTLGRVWDNPNFPNIKYMAGGQTFPVGTVVGKVLFTTLDASEVPYLKNPIKWQAYVYNCDVPGANSNAQCPPKEGGVREQAPVHLIQMDIMVRDPRAEIGWTFGTFIYNGEVGNQNRWKNLVPVGLQWGNDPEDRTSNSNPTPVKTIINPKLKQTVINTSKDLPATHLGWGSRLNGPVDNPNSSCMSCHSTAQYPGVSAIMPFLNTPAVPIPANGTQASAAWMKWFRNIKAGEAFDKGRAISMDYSLQLQKSIENFLDYQSSINQGQYSIQYWEKGRKPYDNENGNP</sequence>
<dbReference type="AlphaFoldDB" id="A0A511N481"/>
<feature type="signal peptide" evidence="1">
    <location>
        <begin position="1"/>
        <end position="24"/>
    </location>
</feature>
<organism evidence="2 3">
    <name type="scientific">Deinococcus cellulosilyticus (strain DSM 18568 / NBRC 106333 / KACC 11606 / 5516J-15)</name>
    <dbReference type="NCBI Taxonomy" id="1223518"/>
    <lineage>
        <taxon>Bacteria</taxon>
        <taxon>Thermotogati</taxon>
        <taxon>Deinococcota</taxon>
        <taxon>Deinococci</taxon>
        <taxon>Deinococcales</taxon>
        <taxon>Deinococcaceae</taxon>
        <taxon>Deinococcus</taxon>
    </lineage>
</organism>
<evidence type="ECO:0000256" key="1">
    <source>
        <dbReference type="SAM" id="SignalP"/>
    </source>
</evidence>
<keyword evidence="3" id="KW-1185">Reference proteome</keyword>
<reference evidence="2 3" key="1">
    <citation type="submission" date="2019-07" db="EMBL/GenBank/DDBJ databases">
        <title>Whole genome shotgun sequence of Deinococcus cellulosilyticus NBRC 106333.</title>
        <authorList>
            <person name="Hosoyama A."/>
            <person name="Uohara A."/>
            <person name="Ohji S."/>
            <person name="Ichikawa N."/>
        </authorList>
    </citation>
    <scope>NUCLEOTIDE SEQUENCE [LARGE SCALE GENOMIC DNA]</scope>
    <source>
        <strain evidence="2 3">NBRC 106333</strain>
    </source>
</reference>
<protein>
    <recommendedName>
        <fullName evidence="4">Cytochrome c domain-containing protein</fullName>
    </recommendedName>
</protein>
<comment type="caution">
    <text evidence="2">The sequence shown here is derived from an EMBL/GenBank/DDBJ whole genome shotgun (WGS) entry which is preliminary data.</text>
</comment>
<keyword evidence="1" id="KW-0732">Signal</keyword>